<dbReference type="GeneID" id="23867369"/>
<dbReference type="EMBL" id="FN554974">
    <property type="protein sequence ID" value="CBH17267.1"/>
    <property type="molecule type" value="Genomic_DNA"/>
</dbReference>
<reference evidence="4" key="1">
    <citation type="journal article" date="2010" name="PLoS Negl. Trop. Dis.">
        <title>The genome sequence of Trypanosoma brucei gambiense, causative agent of chronic human african trypanosomiasis.</title>
        <authorList>
            <person name="Jackson A.P."/>
            <person name="Sanders M."/>
            <person name="Berry A."/>
            <person name="McQuillan J."/>
            <person name="Aslett M.A."/>
            <person name="Quail M.A."/>
            <person name="Chukualim B."/>
            <person name="Capewell P."/>
            <person name="MacLeod A."/>
            <person name="Melville S.E."/>
            <person name="Gibson W."/>
            <person name="Barry J.D."/>
            <person name="Berriman M."/>
            <person name="Hertz-Fowler C."/>
        </authorList>
    </citation>
    <scope>NUCLEOTIDE SEQUENCE [LARGE SCALE GENOMIC DNA]</scope>
    <source>
        <strain evidence="4">MHOM/CI/86/DAL972</strain>
    </source>
</reference>
<keyword evidence="2" id="KW-0812">Transmembrane</keyword>
<keyword evidence="2" id="KW-1133">Transmembrane helix</keyword>
<evidence type="ECO:0000313" key="4">
    <source>
        <dbReference type="Proteomes" id="UP000002316"/>
    </source>
</evidence>
<feature type="region of interest" description="Disordered" evidence="1">
    <location>
        <begin position="441"/>
        <end position="460"/>
    </location>
</feature>
<dbReference type="OrthoDB" id="273507at2759"/>
<evidence type="ECO:0000313" key="3">
    <source>
        <dbReference type="EMBL" id="CBH17267.1"/>
    </source>
</evidence>
<organism evidence="3 4">
    <name type="scientific">Trypanosoma brucei gambiense (strain MHOM/CI/86/DAL972)</name>
    <dbReference type="NCBI Taxonomy" id="679716"/>
    <lineage>
        <taxon>Eukaryota</taxon>
        <taxon>Discoba</taxon>
        <taxon>Euglenozoa</taxon>
        <taxon>Kinetoplastea</taxon>
        <taxon>Metakinetoplastina</taxon>
        <taxon>Trypanosomatida</taxon>
        <taxon>Trypanosomatidae</taxon>
        <taxon>Trypanosoma</taxon>
    </lineage>
</organism>
<dbReference type="VEuPathDB" id="TriTrypDB:Tbg972.11.3850"/>
<dbReference type="AlphaFoldDB" id="D0A6G6"/>
<feature type="compositionally biased region" description="Basic and acidic residues" evidence="1">
    <location>
        <begin position="441"/>
        <end position="452"/>
    </location>
</feature>
<feature type="region of interest" description="Disordered" evidence="1">
    <location>
        <begin position="18"/>
        <end position="49"/>
    </location>
</feature>
<accession>D0A6G6</accession>
<name>D0A6G6_TRYB9</name>
<evidence type="ECO:0000256" key="1">
    <source>
        <dbReference type="SAM" id="MobiDB-lite"/>
    </source>
</evidence>
<dbReference type="KEGG" id="tbg:TbgDal_XI3850"/>
<dbReference type="RefSeq" id="XP_011779531.1">
    <property type="nucleotide sequence ID" value="XM_011781229.1"/>
</dbReference>
<proteinExistence type="predicted"/>
<evidence type="ECO:0000256" key="2">
    <source>
        <dbReference type="SAM" id="Phobius"/>
    </source>
</evidence>
<gene>
    <name evidence="3" type="ORF">TbgDal_XI3850</name>
</gene>
<dbReference type="Proteomes" id="UP000002316">
    <property type="component" value="Chromosome 11"/>
</dbReference>
<protein>
    <submittedName>
        <fullName evidence="3">Uncharacterized protein</fullName>
    </submittedName>
</protein>
<keyword evidence="2" id="KW-0472">Membrane</keyword>
<feature type="transmembrane region" description="Helical" evidence="2">
    <location>
        <begin position="358"/>
        <end position="383"/>
    </location>
</feature>
<sequence>MNKAGVYSLRTDPSLQDYYDACAEGSGDEGNGSGDESDQDSGNYWRSTRRSPLRGKARLRLYQRDSVQKLLRDQGYFASRGPEAEAAASLLSRPLVFAGGSHEANMSCSRQLLPPCTSNDSYVPTTEERLIFDALCALRQSPSTSFAASAGPEGASNLDRPAVWALRRDVMHTASLRGISLSVRSLVDTILTGSNEVARAEWQLQSISTSLSKEDLNTMEDAFTDYSVTTSGDEALMLASHLVLRRLCGIVRSIMRDVSMLALGFLEDEERQQRQTNSSSFTYHRRMEIEKGVEEVLLPLRRCIHIIDCACKLEERAESETGEEDDIDSIDRASGLMDYLIVRMSALQDSSTMDLYRFYMVLLMFFSWPYVQLITSAIFGFVTKIDSDMWRSRVPRIFRLSFSHIRVGEDPRRGQKAAILPTDILSHVFLCVGHARPEGRRWSGRDEGEGGHQRQRQSLSRAERRAAYGSMMSSRSFILHSFVAFARQRALKGWRRKRMADHHAISGCVEQDEWELCRFGRLGSSVEGGATDALPLALCTCHTSASTPVGVGATKWGLCVENYKTHHNIALTDGDRQEKSATGGRSDLWLHPFIPAARWVTVSLLVPIAQVVQRLQERGLTDLLSVAVVSPCVNSSDTADFDDRNETDDGAHMVEEGSSMGEFPSLKSINALQVYSSVSDPSESRASFRDYMSLFIDIALCRDTERIVHKFLYRLFTESHWWYRCGETEYACSGTASSFISNTFAEAIKEHPLGQFVRLSVAPKLEVVDENDSGSTRVDCQSEMLRTFAAFELVFTLPPDVDLILVPRYLSVEWDESGDVRETYTSYFWKRRQCSEERTGQPAELTDATEQRARDSWSYCFGYLCSLYYAQISLREQRKRLQRQDVDEYNSAAAPGEALFGQRHRAVRVIRGLGSAYFELSFAVDCLLSFNKNVVTVVACEMEKLTRVGSASSCITLCQSLDALLLRLLIVCFPEGASSSLAGASAAKTSITNSVTALLVIALDPASLPVRRVMSCTRSAVEALVAVVRTLPASSAVRKHVKPLLVLLTFNRFYGE</sequence>